<feature type="domain" description="M23ase beta-sheet core" evidence="2">
    <location>
        <begin position="175"/>
        <end position="269"/>
    </location>
</feature>
<dbReference type="GO" id="GO:0004222">
    <property type="term" value="F:metalloendopeptidase activity"/>
    <property type="evidence" value="ECO:0007669"/>
    <property type="project" value="TreeGrafter"/>
</dbReference>
<dbReference type="InterPro" id="IPR016047">
    <property type="entry name" value="M23ase_b-sheet_dom"/>
</dbReference>
<dbReference type="InterPro" id="IPR011055">
    <property type="entry name" value="Dup_hybrid_motif"/>
</dbReference>
<evidence type="ECO:0000259" key="3">
    <source>
        <dbReference type="Pfam" id="PF18421"/>
    </source>
</evidence>
<dbReference type="FunFam" id="2.70.70.10:FF:000019">
    <property type="entry name" value="M23 family peptidase"/>
    <property type="match status" value="1"/>
</dbReference>
<evidence type="ECO:0000313" key="4">
    <source>
        <dbReference type="EMBL" id="AZS52055.1"/>
    </source>
</evidence>
<keyword evidence="1" id="KW-0732">Signal</keyword>
<dbReference type="CDD" id="cd12797">
    <property type="entry name" value="M23_peptidase"/>
    <property type="match status" value="1"/>
</dbReference>
<feature type="domain" description="Peptidase family M23 N-terminal" evidence="3">
    <location>
        <begin position="28"/>
        <end position="101"/>
    </location>
</feature>
<protein>
    <submittedName>
        <fullName evidence="4">M23 family peptidase</fullName>
    </submittedName>
</protein>
<proteinExistence type="predicted"/>
<dbReference type="Gene3D" id="2.60.40.1590">
    <property type="entry name" value="Peptidoglycan hydrolase domains"/>
    <property type="match status" value="1"/>
</dbReference>
<dbReference type="SUPFAM" id="SSF51261">
    <property type="entry name" value="Duplicated hybrid motif"/>
    <property type="match status" value="1"/>
</dbReference>
<evidence type="ECO:0000313" key="5">
    <source>
        <dbReference type="Proteomes" id="UP000273143"/>
    </source>
</evidence>
<name>A0A451EQE1_9GAMM</name>
<dbReference type="KEGG" id="emo:DM558_15305"/>
<keyword evidence="5" id="KW-1185">Reference proteome</keyword>
<accession>A0A451EQE1</accession>
<organism evidence="4 5">
    <name type="scientific">Entomomonas moraniae</name>
    <dbReference type="NCBI Taxonomy" id="2213226"/>
    <lineage>
        <taxon>Bacteria</taxon>
        <taxon>Pseudomonadati</taxon>
        <taxon>Pseudomonadota</taxon>
        <taxon>Gammaproteobacteria</taxon>
        <taxon>Pseudomonadales</taxon>
        <taxon>Pseudomonadaceae</taxon>
        <taxon>Entomomonas</taxon>
    </lineage>
</organism>
<dbReference type="RefSeq" id="WP_127164707.1">
    <property type="nucleotide sequence ID" value="NZ_CP029822.1"/>
</dbReference>
<dbReference type="InterPro" id="IPR050570">
    <property type="entry name" value="Cell_wall_metabolism_enzyme"/>
</dbReference>
<dbReference type="PANTHER" id="PTHR21666">
    <property type="entry name" value="PEPTIDASE-RELATED"/>
    <property type="match status" value="1"/>
</dbReference>
<dbReference type="Gene3D" id="2.70.70.10">
    <property type="entry name" value="Glucose Permease (Domain IIA)"/>
    <property type="match status" value="1"/>
</dbReference>
<dbReference type="Proteomes" id="UP000273143">
    <property type="component" value="Chromosome"/>
</dbReference>
<evidence type="ECO:0000256" key="1">
    <source>
        <dbReference type="SAM" id="SignalP"/>
    </source>
</evidence>
<dbReference type="Pfam" id="PF01551">
    <property type="entry name" value="Peptidase_M23"/>
    <property type="match status" value="1"/>
</dbReference>
<feature type="signal peptide" evidence="1">
    <location>
        <begin position="1"/>
        <end position="19"/>
    </location>
</feature>
<reference evidence="5" key="1">
    <citation type="submission" date="2018-06" db="EMBL/GenBank/DDBJ databases">
        <title>Complete genome of Pseudomonas insecticola strain QZS01.</title>
        <authorList>
            <person name="Wang J."/>
            <person name="Su Q."/>
        </authorList>
    </citation>
    <scope>NUCLEOTIDE SEQUENCE [LARGE SCALE GENOMIC DNA]</scope>
    <source>
        <strain evidence="5">QZS01</strain>
    </source>
</reference>
<feature type="chain" id="PRO_5019009888" evidence="1">
    <location>
        <begin position="20"/>
        <end position="278"/>
    </location>
</feature>
<dbReference type="Pfam" id="PF18421">
    <property type="entry name" value="Peptidase_M23_N"/>
    <property type="match status" value="1"/>
</dbReference>
<sequence length="278" mass="30641">MIKRFIICCLLFVSSVCHAQGFITRLLNKPVQGGVAVVALEREQAKPSVYYQGNPVLVLHEEGQRWIAVVGIPLTVKAGTQSLTVEGASGKYSVNFEVGHKAYREQRITLKNNRQVNPNKSDQTRITKELNEQIAGYKQFSDRIPSNVLFDLPVQGRLSSPFGLRRFFNNQERNPHSGLDLAVPKGTPVKAPADGEIILVGDYFFNGKTVFIDHGQGLISMFCHLSAIDVKVGQQVKRGEVVAKVGATGRATGPHLHWNVSLNNARVDPAIFIGKFQP</sequence>
<dbReference type="EMBL" id="CP029822">
    <property type="protein sequence ID" value="AZS52055.1"/>
    <property type="molecule type" value="Genomic_DNA"/>
</dbReference>
<gene>
    <name evidence="4" type="ORF">DM558_15305</name>
</gene>
<dbReference type="PANTHER" id="PTHR21666:SF285">
    <property type="entry name" value="M23 FAMILY METALLOPEPTIDASE"/>
    <property type="match status" value="1"/>
</dbReference>
<evidence type="ECO:0000259" key="2">
    <source>
        <dbReference type="Pfam" id="PF01551"/>
    </source>
</evidence>
<dbReference type="InterPro" id="IPR040487">
    <property type="entry name" value="Peptidase_M23_N"/>
</dbReference>
<dbReference type="AlphaFoldDB" id="A0A451EQE1"/>